<dbReference type="EMBL" id="JARBHB010000009">
    <property type="protein sequence ID" value="KAJ8875396.1"/>
    <property type="molecule type" value="Genomic_DNA"/>
</dbReference>
<accession>A0ABQ9GTN9</accession>
<protein>
    <submittedName>
        <fullName evidence="2">Uncharacterized protein</fullName>
    </submittedName>
</protein>
<keyword evidence="3" id="KW-1185">Reference proteome</keyword>
<organism evidence="2 3">
    <name type="scientific">Dryococelus australis</name>
    <dbReference type="NCBI Taxonomy" id="614101"/>
    <lineage>
        <taxon>Eukaryota</taxon>
        <taxon>Metazoa</taxon>
        <taxon>Ecdysozoa</taxon>
        <taxon>Arthropoda</taxon>
        <taxon>Hexapoda</taxon>
        <taxon>Insecta</taxon>
        <taxon>Pterygota</taxon>
        <taxon>Neoptera</taxon>
        <taxon>Polyneoptera</taxon>
        <taxon>Phasmatodea</taxon>
        <taxon>Verophasmatodea</taxon>
        <taxon>Anareolatae</taxon>
        <taxon>Phasmatidae</taxon>
        <taxon>Eurycanthinae</taxon>
        <taxon>Dryococelus</taxon>
    </lineage>
</organism>
<feature type="region of interest" description="Disordered" evidence="1">
    <location>
        <begin position="1053"/>
        <end position="1096"/>
    </location>
</feature>
<gene>
    <name evidence="2" type="ORF">PR048_023291</name>
</gene>
<sequence length="1153" mass="126747">MTSSLCLTWCLYVHGHRGVNGVRARESRCLPWMVYIRHCVRVSASPIRLARSLVTLPAIDTGKKISPHEQQQHKAPRSLLVVCVAQRVPYLHSSRVGWPNCGRGVAPWCSPRGRFSVRLSHWESVSRSASLELRQYQIPQSALARPHVSRHDETGLDSSLSKIRNSAFWKIGGLCHWSVGFLGIISFPSPLKSVAAAYTPHFTRTASCQLAKKNFGWARRVLNFNLRGILPARMCPCVSLDIFFPYRHSLFQWGRGDSEARAVASHQGEPGSISGSDAPRFSHMGNVPVDATGRWVFSGFFQVPHFYIPPQLRTHLASLYPAINTPVLRAVQTSSLYCSNGSQSCSLRGQKPGLSIVARPQGNPPENGKIRDIPAGIQPRCSVVGERSVDHNTQALLTKILRLFAHVSGWVCRVVATPAVSRLAGWVFILVPRGRARARRLTLGVSAARHTAPCCVITYVPGVQDVIPGDHTAWKSEEVVFLPRFALSEIFATQGQSTSCHQLADRSSEVEPVSLNSGVHRNSAEIIDTSKKFDHSDSPRGPLPRSPRRAVIALRAAALQRFMNLSAARGWLDYLPPTKSNRVRLSAGSLPDVRMWESCRMMPLVGIGNLPFFFPSPCIPVLLHTHIASPSSALKTSKLRAAQISSLTPTTQSTIITSCDDARGFKGRGRGRSVHLTFTPTFSNMLASYWLSILAWAVLLTLDVEFLQPHCVSKTQFIIPLTFANSYGLANYKIRPSEFPNSDPGSTPGEIQLGFLACGNVVNYAYGPWFFSGYSRSLHICIPLLLCSHVFSPALSSRWLQMSGSHLTAEYTKCQLLPVASSSTLAERQSFHNRDMNPETVAWTISVANTVRQCRPYCSLADDGRPGVWEDSCAGRQAGRQAGVTGGRVCCRYQKSEDEKGFVGADGELGSPESLPEPERPPLRHIDKYVRPECPCLSKRYTVAVLTCVEHTRKAGSTIVRCVAMRLAVAKQDEADSVAARRRRSHLVPPVAMFKCPPSALTHSRLHSSVSHPLVHSHHEHLARRNPAISCRPQHTCSPTLDQAASVKDCQPLGFGSRGASQSHQNILASSPDPSKPPAGEKGRDPCKAPSSVPTARSLSINHGFPRKVGQVAIPVEGRVRWVHRHSTGQQRMGSKDKVVTNDIDIETVEHYI</sequence>
<feature type="compositionally biased region" description="Polar residues" evidence="1">
    <location>
        <begin position="1059"/>
        <end position="1073"/>
    </location>
</feature>
<evidence type="ECO:0000256" key="1">
    <source>
        <dbReference type="SAM" id="MobiDB-lite"/>
    </source>
</evidence>
<dbReference type="Proteomes" id="UP001159363">
    <property type="component" value="Chromosome 8"/>
</dbReference>
<proteinExistence type="predicted"/>
<evidence type="ECO:0000313" key="2">
    <source>
        <dbReference type="EMBL" id="KAJ8875396.1"/>
    </source>
</evidence>
<name>A0ABQ9GTN9_9NEOP</name>
<feature type="region of interest" description="Disordered" evidence="1">
    <location>
        <begin position="902"/>
        <end position="923"/>
    </location>
</feature>
<reference evidence="2 3" key="1">
    <citation type="submission" date="2023-02" db="EMBL/GenBank/DDBJ databases">
        <title>LHISI_Scaffold_Assembly.</title>
        <authorList>
            <person name="Stuart O.P."/>
            <person name="Cleave R."/>
            <person name="Magrath M.J.L."/>
            <person name="Mikheyev A.S."/>
        </authorList>
    </citation>
    <scope>NUCLEOTIDE SEQUENCE [LARGE SCALE GENOMIC DNA]</scope>
    <source>
        <strain evidence="2">Daus_M_001</strain>
        <tissue evidence="2">Leg muscle</tissue>
    </source>
</reference>
<comment type="caution">
    <text evidence="2">The sequence shown here is derived from an EMBL/GenBank/DDBJ whole genome shotgun (WGS) entry which is preliminary data.</text>
</comment>
<evidence type="ECO:0000313" key="3">
    <source>
        <dbReference type="Proteomes" id="UP001159363"/>
    </source>
</evidence>